<accession>A0A1C5APX5</accession>
<keyword evidence="1" id="KW-1133">Transmembrane helix</keyword>
<evidence type="ECO:0000313" key="3">
    <source>
        <dbReference type="Proteomes" id="UP000199504"/>
    </source>
</evidence>
<organism evidence="2 3">
    <name type="scientific">Micromonospora mirobrigensis</name>
    <dbReference type="NCBI Taxonomy" id="262898"/>
    <lineage>
        <taxon>Bacteria</taxon>
        <taxon>Bacillati</taxon>
        <taxon>Actinomycetota</taxon>
        <taxon>Actinomycetes</taxon>
        <taxon>Micromonosporales</taxon>
        <taxon>Micromonosporaceae</taxon>
        <taxon>Micromonospora</taxon>
    </lineage>
</organism>
<feature type="transmembrane region" description="Helical" evidence="1">
    <location>
        <begin position="81"/>
        <end position="102"/>
    </location>
</feature>
<dbReference type="OrthoDB" id="3405135at2"/>
<name>A0A1C5APX5_9ACTN</name>
<reference evidence="3" key="1">
    <citation type="submission" date="2016-06" db="EMBL/GenBank/DDBJ databases">
        <authorList>
            <person name="Varghese N."/>
            <person name="Submissions Spin"/>
        </authorList>
    </citation>
    <scope>NUCLEOTIDE SEQUENCE [LARGE SCALE GENOMIC DNA]</scope>
    <source>
        <strain evidence="3">DSM 44830</strain>
    </source>
</reference>
<proteinExistence type="predicted"/>
<keyword evidence="3" id="KW-1185">Reference proteome</keyword>
<keyword evidence="1" id="KW-0472">Membrane</keyword>
<dbReference type="STRING" id="262898.GA0070564_11717"/>
<evidence type="ECO:0000256" key="1">
    <source>
        <dbReference type="SAM" id="Phobius"/>
    </source>
</evidence>
<dbReference type="RefSeq" id="WP_091616346.1">
    <property type="nucleotide sequence ID" value="NZ_FMCX01000017.1"/>
</dbReference>
<dbReference type="Proteomes" id="UP000199504">
    <property type="component" value="Unassembled WGS sequence"/>
</dbReference>
<sequence length="119" mass="12520">MDVEIADRADLDRVAALVSLLHRPHLDRVTVTLSGLDATERRHTAELLRRLFNDCGCGAGALAMVVAVAVALLVGPHGGRAIATAALGCLGAAVAGKFLGLARSRRRLLVRLRALRAAH</sequence>
<dbReference type="EMBL" id="FMCX01000017">
    <property type="protein sequence ID" value="SCF47193.1"/>
    <property type="molecule type" value="Genomic_DNA"/>
</dbReference>
<evidence type="ECO:0000313" key="2">
    <source>
        <dbReference type="EMBL" id="SCF47193.1"/>
    </source>
</evidence>
<feature type="transmembrane region" description="Helical" evidence="1">
    <location>
        <begin position="51"/>
        <end position="75"/>
    </location>
</feature>
<dbReference type="AlphaFoldDB" id="A0A1C5APX5"/>
<gene>
    <name evidence="2" type="ORF">GA0070564_11717</name>
</gene>
<protein>
    <submittedName>
        <fullName evidence="2">Uncharacterized protein</fullName>
    </submittedName>
</protein>
<keyword evidence="1" id="KW-0812">Transmembrane</keyword>